<dbReference type="PANTHER" id="PTHR33490:SF12">
    <property type="entry name" value="BLL5557 PROTEIN"/>
    <property type="match status" value="1"/>
</dbReference>
<dbReference type="SMART" id="SM00460">
    <property type="entry name" value="TGc"/>
    <property type="match status" value="1"/>
</dbReference>
<gene>
    <name evidence="2" type="ORF">GCM10007874_28930</name>
</gene>
<evidence type="ECO:0000313" key="3">
    <source>
        <dbReference type="Proteomes" id="UP001156882"/>
    </source>
</evidence>
<dbReference type="SUPFAM" id="SSF54001">
    <property type="entry name" value="Cysteine proteinases"/>
    <property type="match status" value="1"/>
</dbReference>
<reference evidence="3" key="1">
    <citation type="journal article" date="2019" name="Int. J. Syst. Evol. Microbiol.">
        <title>The Global Catalogue of Microorganisms (GCM) 10K type strain sequencing project: providing services to taxonomists for standard genome sequencing and annotation.</title>
        <authorList>
            <consortium name="The Broad Institute Genomics Platform"/>
            <consortium name="The Broad Institute Genome Sequencing Center for Infectious Disease"/>
            <person name="Wu L."/>
            <person name="Ma J."/>
        </authorList>
    </citation>
    <scope>NUCLEOTIDE SEQUENCE [LARGE SCALE GENOMIC DNA]</scope>
    <source>
        <strain evidence="3">NBRC 101365</strain>
    </source>
</reference>
<sequence length="270" mass="30250">MRLEIEASLVYEFASSTQVLISIQASQSRDQDIVSESLVFDPDAALTLDKNLEGDRRLRCVLSGPARITYRATIENRMRPLLPAQGRQHSWEELPHFAFPFLLPSRFCPSDRFMRFAQREFPQQGDGVARVLAVLDWIHRHIDYLHGVSDAETTALETFVDRAGVCRDFTHLAITFCRAIGVPARAVSAYALDLQPPDFHAVLEVYLENAWWLVDPTRLAPVGGLVRIGSGRDASDIAFMTTDKPCRMIEQNIVVRAVDQAADGPQSAQN</sequence>
<keyword evidence="3" id="KW-1185">Reference proteome</keyword>
<organism evidence="2 3">
    <name type="scientific">Labrys miyagiensis</name>
    <dbReference type="NCBI Taxonomy" id="346912"/>
    <lineage>
        <taxon>Bacteria</taxon>
        <taxon>Pseudomonadati</taxon>
        <taxon>Pseudomonadota</taxon>
        <taxon>Alphaproteobacteria</taxon>
        <taxon>Hyphomicrobiales</taxon>
        <taxon>Xanthobacteraceae</taxon>
        <taxon>Labrys</taxon>
    </lineage>
</organism>
<evidence type="ECO:0000313" key="2">
    <source>
        <dbReference type="EMBL" id="GLS19876.1"/>
    </source>
</evidence>
<dbReference type="RefSeq" id="WP_284312925.1">
    <property type="nucleotide sequence ID" value="NZ_BSPC01000025.1"/>
</dbReference>
<accession>A0ABQ6CI22</accession>
<proteinExistence type="predicted"/>
<dbReference type="InterPro" id="IPR002931">
    <property type="entry name" value="Transglutaminase-like"/>
</dbReference>
<dbReference type="PANTHER" id="PTHR33490">
    <property type="entry name" value="BLR5614 PROTEIN-RELATED"/>
    <property type="match status" value="1"/>
</dbReference>
<evidence type="ECO:0000259" key="1">
    <source>
        <dbReference type="SMART" id="SM00460"/>
    </source>
</evidence>
<dbReference type="EMBL" id="BSPC01000025">
    <property type="protein sequence ID" value="GLS19876.1"/>
    <property type="molecule type" value="Genomic_DNA"/>
</dbReference>
<name>A0ABQ6CI22_9HYPH</name>
<feature type="domain" description="Transglutaminase-like" evidence="1">
    <location>
        <begin position="158"/>
        <end position="218"/>
    </location>
</feature>
<dbReference type="Gene3D" id="3.10.620.30">
    <property type="match status" value="1"/>
</dbReference>
<dbReference type="Gene3D" id="2.60.40.2250">
    <property type="match status" value="1"/>
</dbReference>
<protein>
    <submittedName>
        <fullName evidence="2">Transglutaminase</fullName>
    </submittedName>
</protein>
<comment type="caution">
    <text evidence="2">The sequence shown here is derived from an EMBL/GenBank/DDBJ whole genome shotgun (WGS) entry which is preliminary data.</text>
</comment>
<dbReference type="Proteomes" id="UP001156882">
    <property type="component" value="Unassembled WGS sequence"/>
</dbReference>
<dbReference type="Pfam" id="PF01841">
    <property type="entry name" value="Transglut_core"/>
    <property type="match status" value="1"/>
</dbReference>
<dbReference type="InterPro" id="IPR038765">
    <property type="entry name" value="Papain-like_cys_pep_sf"/>
</dbReference>